<sequence length="118" mass="13316">MAYFMVVLLDDSRMEKIKGTGLEEHIKYMFGGELRLLEVEVNEDLKNKILAEFETARVDSRGAITDVPVAFMRELFNQVVEKKSLGPEVVEGVLAKVGEIKEMAAKESEYLPPPEIEV</sequence>
<accession>A0A7C3CLA6</accession>
<dbReference type="EMBL" id="DRMH01000118">
    <property type="protein sequence ID" value="HFC98551.1"/>
    <property type="molecule type" value="Genomic_DNA"/>
</dbReference>
<organism evidence="1">
    <name type="scientific">Thermosulfurimonas dismutans</name>
    <dbReference type="NCBI Taxonomy" id="999894"/>
    <lineage>
        <taxon>Bacteria</taxon>
        <taxon>Pseudomonadati</taxon>
        <taxon>Thermodesulfobacteriota</taxon>
        <taxon>Thermodesulfobacteria</taxon>
        <taxon>Thermodesulfobacteriales</taxon>
        <taxon>Thermodesulfobacteriaceae</taxon>
        <taxon>Thermosulfurimonas</taxon>
    </lineage>
</organism>
<proteinExistence type="predicted"/>
<evidence type="ECO:0000313" key="1">
    <source>
        <dbReference type="EMBL" id="HFC98551.1"/>
    </source>
</evidence>
<protein>
    <submittedName>
        <fullName evidence="1">Uncharacterized protein</fullName>
    </submittedName>
</protein>
<reference evidence="1" key="1">
    <citation type="journal article" date="2020" name="mSystems">
        <title>Genome- and Community-Level Interaction Insights into Carbon Utilization and Element Cycling Functions of Hydrothermarchaeota in Hydrothermal Sediment.</title>
        <authorList>
            <person name="Zhou Z."/>
            <person name="Liu Y."/>
            <person name="Xu W."/>
            <person name="Pan J."/>
            <person name="Luo Z.H."/>
            <person name="Li M."/>
        </authorList>
    </citation>
    <scope>NUCLEOTIDE SEQUENCE [LARGE SCALE GENOMIC DNA]</scope>
    <source>
        <strain evidence="1">HyVt-483</strain>
    </source>
</reference>
<dbReference type="Proteomes" id="UP000886043">
    <property type="component" value="Unassembled WGS sequence"/>
</dbReference>
<gene>
    <name evidence="1" type="ORF">ENJ40_08875</name>
</gene>
<name>A0A7C3CLA6_9BACT</name>
<dbReference type="InterPro" id="IPR054230">
    <property type="entry name" value="DUF6955"/>
</dbReference>
<comment type="caution">
    <text evidence="1">The sequence shown here is derived from an EMBL/GenBank/DDBJ whole genome shotgun (WGS) entry which is preliminary data.</text>
</comment>
<dbReference type="AlphaFoldDB" id="A0A7C3CLA6"/>
<dbReference type="Pfam" id="PF22271">
    <property type="entry name" value="DUF6955"/>
    <property type="match status" value="1"/>
</dbReference>